<accession>A0AAU9WH27</accession>
<organism evidence="2 3">
    <name type="scientific">Pocillopora meandrina</name>
    <dbReference type="NCBI Taxonomy" id="46732"/>
    <lineage>
        <taxon>Eukaryota</taxon>
        <taxon>Metazoa</taxon>
        <taxon>Cnidaria</taxon>
        <taxon>Anthozoa</taxon>
        <taxon>Hexacorallia</taxon>
        <taxon>Scleractinia</taxon>
        <taxon>Astrocoeniina</taxon>
        <taxon>Pocilloporidae</taxon>
        <taxon>Pocillopora</taxon>
    </lineage>
</organism>
<keyword evidence="3" id="KW-1185">Reference proteome</keyword>
<gene>
    <name evidence="2" type="ORF">PMEA_00005972</name>
</gene>
<feature type="region of interest" description="Disordered" evidence="1">
    <location>
        <begin position="32"/>
        <end position="76"/>
    </location>
</feature>
<dbReference type="Proteomes" id="UP001159428">
    <property type="component" value="Unassembled WGS sequence"/>
</dbReference>
<protein>
    <submittedName>
        <fullName evidence="2">Uncharacterized protein</fullName>
    </submittedName>
</protein>
<sequence length="120" mass="14369">MAEAYHKEALRKQRIIDKKNAALARIAVRQQLEDDRRRSEEQRHRHEMAEREHEKARKREEYLSSMGRTGRSTQGVINANFVHMPKEKKNKICQKDLRHQERVLRDSCLVMGRVNEYFLA</sequence>
<evidence type="ECO:0000256" key="1">
    <source>
        <dbReference type="SAM" id="MobiDB-lite"/>
    </source>
</evidence>
<evidence type="ECO:0000313" key="3">
    <source>
        <dbReference type="Proteomes" id="UP001159428"/>
    </source>
</evidence>
<feature type="compositionally biased region" description="Basic and acidic residues" evidence="1">
    <location>
        <begin position="32"/>
        <end position="62"/>
    </location>
</feature>
<dbReference type="EMBL" id="CALNXJ010000014">
    <property type="protein sequence ID" value="CAH3113974.1"/>
    <property type="molecule type" value="Genomic_DNA"/>
</dbReference>
<comment type="caution">
    <text evidence="2">The sequence shown here is derived from an EMBL/GenBank/DDBJ whole genome shotgun (WGS) entry which is preliminary data.</text>
</comment>
<dbReference type="AlphaFoldDB" id="A0AAU9WH27"/>
<proteinExistence type="predicted"/>
<evidence type="ECO:0000313" key="2">
    <source>
        <dbReference type="EMBL" id="CAH3113974.1"/>
    </source>
</evidence>
<name>A0AAU9WH27_9CNID</name>
<reference evidence="2 3" key="1">
    <citation type="submission" date="2022-05" db="EMBL/GenBank/DDBJ databases">
        <authorList>
            <consortium name="Genoscope - CEA"/>
            <person name="William W."/>
        </authorList>
    </citation>
    <scope>NUCLEOTIDE SEQUENCE [LARGE SCALE GENOMIC DNA]</scope>
</reference>
<feature type="compositionally biased region" description="Polar residues" evidence="1">
    <location>
        <begin position="66"/>
        <end position="76"/>
    </location>
</feature>